<keyword evidence="5" id="KW-0472">Membrane</keyword>
<dbReference type="OrthoDB" id="116240at2"/>
<evidence type="ECO:0000256" key="2">
    <source>
        <dbReference type="ARBA" id="ARBA00023125"/>
    </source>
</evidence>
<dbReference type="Pfam" id="PF00440">
    <property type="entry name" value="TetR_N"/>
    <property type="match status" value="1"/>
</dbReference>
<evidence type="ECO:0000256" key="1">
    <source>
        <dbReference type="ARBA" id="ARBA00023015"/>
    </source>
</evidence>
<dbReference type="SUPFAM" id="SSF48498">
    <property type="entry name" value="Tetracyclin repressor-like, C-terminal domain"/>
    <property type="match status" value="1"/>
</dbReference>
<sequence>MIFVLHAFNCSLITYLPVGMLLLWYYLSIPQRTNSGEPTMATTKAEAAAASKARILEGAQDLIMSRGYAAMTVDAICQSAGITKGGFFHHFANKEALGEAVLTKFWADVEERQAIAPYHAKTNAVEFLEGYIDHAILSYQDPKLQQGCMLAIFTMELAESNQALFEIASTHFATWRKELIEMFNKVAEQTGQSIDAQTWSDFYISTLEGALLLAKASGDPKSITRSLTLYKKLLIDSISKS</sequence>
<feature type="DNA-binding region" description="H-T-H motif" evidence="4">
    <location>
        <begin position="72"/>
        <end position="91"/>
    </location>
</feature>
<keyword evidence="5" id="KW-0812">Transmembrane</keyword>
<dbReference type="EMBL" id="PVWJ01000028">
    <property type="protein sequence ID" value="PSB03609.1"/>
    <property type="molecule type" value="Genomic_DNA"/>
</dbReference>
<dbReference type="PROSITE" id="PS01081">
    <property type="entry name" value="HTH_TETR_1"/>
    <property type="match status" value="1"/>
</dbReference>
<keyword evidence="1" id="KW-0805">Transcription regulation</keyword>
<dbReference type="PANTHER" id="PTHR47506:SF6">
    <property type="entry name" value="HTH-TYPE TRANSCRIPTIONAL REPRESSOR NEMR"/>
    <property type="match status" value="1"/>
</dbReference>
<dbReference type="PRINTS" id="PR00455">
    <property type="entry name" value="HTHTETR"/>
</dbReference>
<dbReference type="Gene3D" id="1.10.357.10">
    <property type="entry name" value="Tetracycline Repressor, domain 2"/>
    <property type="match status" value="1"/>
</dbReference>
<evidence type="ECO:0000256" key="3">
    <source>
        <dbReference type="ARBA" id="ARBA00023163"/>
    </source>
</evidence>
<dbReference type="InterPro" id="IPR023772">
    <property type="entry name" value="DNA-bd_HTH_TetR-type_CS"/>
</dbReference>
<keyword evidence="3" id="KW-0804">Transcription</keyword>
<keyword evidence="2 4" id="KW-0238">DNA-binding</keyword>
<keyword evidence="5" id="KW-1133">Transmembrane helix</keyword>
<dbReference type="InterPro" id="IPR001647">
    <property type="entry name" value="HTH_TetR"/>
</dbReference>
<proteinExistence type="predicted"/>
<dbReference type="InterPro" id="IPR036271">
    <property type="entry name" value="Tet_transcr_reg_TetR-rel_C_sf"/>
</dbReference>
<dbReference type="Pfam" id="PF21993">
    <property type="entry name" value="TetR_C_13_2"/>
    <property type="match status" value="1"/>
</dbReference>
<reference evidence="7 8" key="1">
    <citation type="submission" date="2018-02" db="EMBL/GenBank/DDBJ databases">
        <authorList>
            <person name="Cohen D.B."/>
            <person name="Kent A.D."/>
        </authorList>
    </citation>
    <scope>NUCLEOTIDE SEQUENCE [LARGE SCALE GENOMIC DNA]</scope>
    <source>
        <strain evidence="7 8">CCAP 1448/3</strain>
    </source>
</reference>
<dbReference type="PROSITE" id="PS50977">
    <property type="entry name" value="HTH_TETR_2"/>
    <property type="match status" value="1"/>
</dbReference>
<gene>
    <name evidence="7" type="ORF">C7B64_07665</name>
</gene>
<name>A0A2T1C5R8_9CYAN</name>
<dbReference type="GO" id="GO:0003677">
    <property type="term" value="F:DNA binding"/>
    <property type="evidence" value="ECO:0007669"/>
    <property type="project" value="UniProtKB-UniRule"/>
</dbReference>
<evidence type="ECO:0000256" key="4">
    <source>
        <dbReference type="PROSITE-ProRule" id="PRU00335"/>
    </source>
</evidence>
<evidence type="ECO:0000313" key="8">
    <source>
        <dbReference type="Proteomes" id="UP000238762"/>
    </source>
</evidence>
<evidence type="ECO:0000256" key="5">
    <source>
        <dbReference type="SAM" id="Phobius"/>
    </source>
</evidence>
<reference evidence="7 8" key="2">
    <citation type="submission" date="2018-03" db="EMBL/GenBank/DDBJ databases">
        <title>The ancient ancestry and fast evolution of plastids.</title>
        <authorList>
            <person name="Moore K.R."/>
            <person name="Magnabosco C."/>
            <person name="Momper L."/>
            <person name="Gold D.A."/>
            <person name="Bosak T."/>
            <person name="Fournier G.P."/>
        </authorList>
    </citation>
    <scope>NUCLEOTIDE SEQUENCE [LARGE SCALE GENOMIC DNA]</scope>
    <source>
        <strain evidence="7 8">CCAP 1448/3</strain>
    </source>
</reference>
<accession>A0A2T1C5R8</accession>
<dbReference type="Proteomes" id="UP000238762">
    <property type="component" value="Unassembled WGS sequence"/>
</dbReference>
<evidence type="ECO:0000259" key="6">
    <source>
        <dbReference type="PROSITE" id="PS50977"/>
    </source>
</evidence>
<dbReference type="InterPro" id="IPR009057">
    <property type="entry name" value="Homeodomain-like_sf"/>
</dbReference>
<dbReference type="AlphaFoldDB" id="A0A2T1C5R8"/>
<dbReference type="PANTHER" id="PTHR47506">
    <property type="entry name" value="TRANSCRIPTIONAL REGULATORY PROTEIN"/>
    <property type="match status" value="1"/>
</dbReference>
<comment type="caution">
    <text evidence="7">The sequence shown here is derived from an EMBL/GenBank/DDBJ whole genome shotgun (WGS) entry which is preliminary data.</text>
</comment>
<feature type="domain" description="HTH tetR-type" evidence="6">
    <location>
        <begin position="49"/>
        <end position="109"/>
    </location>
</feature>
<keyword evidence="8" id="KW-1185">Reference proteome</keyword>
<dbReference type="SUPFAM" id="SSF46689">
    <property type="entry name" value="Homeodomain-like"/>
    <property type="match status" value="1"/>
</dbReference>
<dbReference type="InterPro" id="IPR054156">
    <property type="entry name" value="YxaF_TetR_C"/>
</dbReference>
<evidence type="ECO:0000313" key="7">
    <source>
        <dbReference type="EMBL" id="PSB03609.1"/>
    </source>
</evidence>
<feature type="transmembrane region" description="Helical" evidence="5">
    <location>
        <begin position="6"/>
        <end position="27"/>
    </location>
</feature>
<organism evidence="7 8">
    <name type="scientific">Merismopedia glauca CCAP 1448/3</name>
    <dbReference type="NCBI Taxonomy" id="1296344"/>
    <lineage>
        <taxon>Bacteria</taxon>
        <taxon>Bacillati</taxon>
        <taxon>Cyanobacteriota</taxon>
        <taxon>Cyanophyceae</taxon>
        <taxon>Synechococcales</taxon>
        <taxon>Merismopediaceae</taxon>
        <taxon>Merismopedia</taxon>
    </lineage>
</organism>
<protein>
    <recommendedName>
        <fullName evidence="6">HTH tetR-type domain-containing protein</fullName>
    </recommendedName>
</protein>